<evidence type="ECO:0000313" key="9">
    <source>
        <dbReference type="Proteomes" id="UP000294562"/>
    </source>
</evidence>
<dbReference type="InterPro" id="IPR050179">
    <property type="entry name" value="Trans_hexapeptide_repeat"/>
</dbReference>
<keyword evidence="9" id="KW-1185">Reference proteome</keyword>
<dbReference type="SUPFAM" id="SSF51161">
    <property type="entry name" value="Trimeric LpxA-like enzymes"/>
    <property type="match status" value="1"/>
</dbReference>
<evidence type="ECO:0000313" key="8">
    <source>
        <dbReference type="EMBL" id="TDL88127.1"/>
    </source>
</evidence>
<organism evidence="8 9">
    <name type="scientific">Meridianimarinicoccus aquatilis</name>
    <dbReference type="NCBI Taxonomy" id="2552766"/>
    <lineage>
        <taxon>Bacteria</taxon>
        <taxon>Pseudomonadati</taxon>
        <taxon>Pseudomonadota</taxon>
        <taxon>Alphaproteobacteria</taxon>
        <taxon>Rhodobacterales</taxon>
        <taxon>Paracoccaceae</taxon>
        <taxon>Meridianimarinicoccus</taxon>
    </lineage>
</organism>
<dbReference type="NCBIfam" id="TIGR03570">
    <property type="entry name" value="NeuD_NnaD"/>
    <property type="match status" value="1"/>
</dbReference>
<proteinExistence type="inferred from homology"/>
<feature type="domain" description="PglD N-terminal" evidence="7">
    <location>
        <begin position="4"/>
        <end position="73"/>
    </location>
</feature>
<accession>A0A4R6AVI1</accession>
<dbReference type="PANTHER" id="PTHR43300">
    <property type="entry name" value="ACETYLTRANSFERASE"/>
    <property type="match status" value="1"/>
</dbReference>
<evidence type="ECO:0000256" key="2">
    <source>
        <dbReference type="ARBA" id="ARBA00022679"/>
    </source>
</evidence>
<gene>
    <name evidence="8" type="ORF">E2L05_08760</name>
</gene>
<dbReference type="PANTHER" id="PTHR43300:SF7">
    <property type="entry name" value="UDP-N-ACETYLBACILLOSAMINE N-ACETYLTRANSFERASE"/>
    <property type="match status" value="1"/>
</dbReference>
<evidence type="ECO:0000256" key="1">
    <source>
        <dbReference type="ARBA" id="ARBA00007274"/>
    </source>
</evidence>
<evidence type="ECO:0000256" key="3">
    <source>
        <dbReference type="ARBA" id="ARBA00022737"/>
    </source>
</evidence>
<comment type="caution">
    <text evidence="8">The sequence shown here is derived from an EMBL/GenBank/DDBJ whole genome shotgun (WGS) entry which is preliminary data.</text>
</comment>
<feature type="active site" description="Proton acceptor" evidence="5">
    <location>
        <position position="130"/>
    </location>
</feature>
<keyword evidence="3" id="KW-0677">Repeat</keyword>
<dbReference type="Gene3D" id="3.40.50.20">
    <property type="match status" value="1"/>
</dbReference>
<dbReference type="EMBL" id="SMZO01000016">
    <property type="protein sequence ID" value="TDL88127.1"/>
    <property type="molecule type" value="Genomic_DNA"/>
</dbReference>
<evidence type="ECO:0000256" key="4">
    <source>
        <dbReference type="ARBA" id="ARBA00023315"/>
    </source>
</evidence>
<evidence type="ECO:0000256" key="6">
    <source>
        <dbReference type="PIRSR" id="PIRSR620019-2"/>
    </source>
</evidence>
<dbReference type="InterPro" id="IPR041561">
    <property type="entry name" value="PglD_N"/>
</dbReference>
<comment type="similarity">
    <text evidence="1">Belongs to the transferase hexapeptide repeat family.</text>
</comment>
<dbReference type="Pfam" id="PF17836">
    <property type="entry name" value="PglD_N"/>
    <property type="match status" value="1"/>
</dbReference>
<dbReference type="InterPro" id="IPR018357">
    <property type="entry name" value="Hexapep_transf_CS"/>
</dbReference>
<dbReference type="InterPro" id="IPR001451">
    <property type="entry name" value="Hexapep"/>
</dbReference>
<dbReference type="GO" id="GO:0016746">
    <property type="term" value="F:acyltransferase activity"/>
    <property type="evidence" value="ECO:0007669"/>
    <property type="project" value="UniProtKB-KW"/>
</dbReference>
<dbReference type="CDD" id="cd03360">
    <property type="entry name" value="LbH_AT_putative"/>
    <property type="match status" value="1"/>
</dbReference>
<dbReference type="Proteomes" id="UP000294562">
    <property type="component" value="Unassembled WGS sequence"/>
</dbReference>
<dbReference type="AlphaFoldDB" id="A0A4R6AVI1"/>
<dbReference type="PROSITE" id="PS00101">
    <property type="entry name" value="HEXAPEP_TRANSFERASES"/>
    <property type="match status" value="1"/>
</dbReference>
<sequence length="201" mass="19924">MNAVLIGAGGHAQVVFEAMVASGLDPLHIVVRADKGLWFMGMPIQTPECLPDMSGLACHAAIGNNAVRKAMIGRVMAAGGSLHTVVHPRAIVSPSARIGAGSLVAAGAIVSAMASVGEGVIVNHGAVVDHDCVVSDATHIAPGVVLGGAVRIGRQVLVGSNATVLPGLVIGDDVVVGAGSVVTKDIASGQVWIGTGLAAQE</sequence>
<name>A0A4R6AVI1_9RHOB</name>
<dbReference type="Gene3D" id="2.160.10.10">
    <property type="entry name" value="Hexapeptide repeat proteins"/>
    <property type="match status" value="1"/>
</dbReference>
<protein>
    <recommendedName>
        <fullName evidence="7">PglD N-terminal domain-containing protein</fullName>
    </recommendedName>
</protein>
<reference evidence="8 9" key="1">
    <citation type="submission" date="2019-03" db="EMBL/GenBank/DDBJ databases">
        <title>Rhodobacteraceae bacterium SM1902, a new member of the family Rhodobacteraceae isolated from Yantai.</title>
        <authorList>
            <person name="Sun Y."/>
        </authorList>
    </citation>
    <scope>NUCLEOTIDE SEQUENCE [LARGE SCALE GENOMIC DNA]</scope>
    <source>
        <strain evidence="8 9">SM1902</strain>
    </source>
</reference>
<keyword evidence="4" id="KW-0012">Acyltransferase</keyword>
<evidence type="ECO:0000259" key="7">
    <source>
        <dbReference type="Pfam" id="PF17836"/>
    </source>
</evidence>
<keyword evidence="2" id="KW-0808">Transferase</keyword>
<feature type="binding site" evidence="6">
    <location>
        <position position="63"/>
    </location>
    <ligand>
        <name>substrate</name>
    </ligand>
</feature>
<dbReference type="InterPro" id="IPR011004">
    <property type="entry name" value="Trimer_LpxA-like_sf"/>
</dbReference>
<feature type="site" description="Increases basicity of active site His" evidence="5">
    <location>
        <position position="131"/>
    </location>
</feature>
<dbReference type="InterPro" id="IPR020019">
    <property type="entry name" value="AcTrfase_PglD-like"/>
</dbReference>
<evidence type="ECO:0000256" key="5">
    <source>
        <dbReference type="PIRSR" id="PIRSR620019-1"/>
    </source>
</evidence>
<feature type="binding site" evidence="6">
    <location>
        <position position="139"/>
    </location>
    <ligand>
        <name>acetyl-CoA</name>
        <dbReference type="ChEBI" id="CHEBI:57288"/>
    </ligand>
</feature>
<dbReference type="OrthoDB" id="9815592at2"/>
<dbReference type="Pfam" id="PF00132">
    <property type="entry name" value="Hexapep"/>
    <property type="match status" value="1"/>
</dbReference>
<dbReference type="RefSeq" id="WP_133342541.1">
    <property type="nucleotide sequence ID" value="NZ_SMZO01000016.1"/>
</dbReference>